<evidence type="ECO:0000256" key="1">
    <source>
        <dbReference type="ARBA" id="ARBA00006007"/>
    </source>
</evidence>
<dbReference type="InterPro" id="IPR005137">
    <property type="entry name" value="BtpA"/>
</dbReference>
<keyword evidence="3" id="KW-1185">Reference proteome</keyword>
<proteinExistence type="inferred from homology"/>
<dbReference type="NCBIfam" id="TIGR00259">
    <property type="entry name" value="thylakoid_BtpA"/>
    <property type="match status" value="1"/>
</dbReference>
<evidence type="ECO:0000313" key="3">
    <source>
        <dbReference type="Proteomes" id="UP001165667"/>
    </source>
</evidence>
<sequence>MSELLRLLRAGKKPVVGMVQLAALPGGSRYRDATIGDVLEPALAEAEILAANGIDAMMVQNLGDIPVDTRVALVQATWMTRVASEVRQRFGVPVGLNMLENDAEAMFAVASASDADFVRIKIYVGAMVTPFGVETAQAFAAIRARTEWRADDVAILADVHDRTGVPLVPDNFEGDLDAAVRLGAADALVLTGKTYAQTHDFIAVARRVVGAVPILVGGSVTQENVADVNAVADGTIVSSSLKGSNTAFGRFDPAKVQSFMAAARVPRTAA</sequence>
<comment type="similarity">
    <text evidence="1">Belongs to the BtpA family.</text>
</comment>
<protein>
    <submittedName>
        <fullName evidence="2">BtpA/SgcQ family protein</fullName>
    </submittedName>
</protein>
<comment type="caution">
    <text evidence="2">The sequence shown here is derived from an EMBL/GenBank/DDBJ whole genome shotgun (WGS) entry which is preliminary data.</text>
</comment>
<organism evidence="2 3">
    <name type="scientific">Lichenifustis flavocetrariae</name>
    <dbReference type="NCBI Taxonomy" id="2949735"/>
    <lineage>
        <taxon>Bacteria</taxon>
        <taxon>Pseudomonadati</taxon>
        <taxon>Pseudomonadota</taxon>
        <taxon>Alphaproteobacteria</taxon>
        <taxon>Hyphomicrobiales</taxon>
        <taxon>Lichenihabitantaceae</taxon>
        <taxon>Lichenifustis</taxon>
    </lineage>
</organism>
<dbReference type="EMBL" id="JAMOIM010000016">
    <property type="protein sequence ID" value="MCW6510607.1"/>
    <property type="molecule type" value="Genomic_DNA"/>
</dbReference>
<dbReference type="RefSeq" id="WP_282586978.1">
    <property type="nucleotide sequence ID" value="NZ_JAMOIM010000016.1"/>
</dbReference>
<evidence type="ECO:0000313" key="2">
    <source>
        <dbReference type="EMBL" id="MCW6510607.1"/>
    </source>
</evidence>
<dbReference type="PANTHER" id="PTHR21381">
    <property type="entry name" value="ZGC:162297"/>
    <property type="match status" value="1"/>
</dbReference>
<dbReference type="PANTHER" id="PTHR21381:SF3">
    <property type="entry name" value="SGC REGION PROTEIN SGCQ-RELATED"/>
    <property type="match status" value="1"/>
</dbReference>
<dbReference type="InterPro" id="IPR011060">
    <property type="entry name" value="RibuloseP-bd_barrel"/>
</dbReference>
<dbReference type="SUPFAM" id="SSF51366">
    <property type="entry name" value="Ribulose-phoshate binding barrel"/>
    <property type="match status" value="1"/>
</dbReference>
<dbReference type="Pfam" id="PF03437">
    <property type="entry name" value="BtpA"/>
    <property type="match status" value="1"/>
</dbReference>
<accession>A0AA42CPN8</accession>
<dbReference type="PIRSF" id="PIRSF005956">
    <property type="entry name" value="BtpA"/>
    <property type="match status" value="1"/>
</dbReference>
<gene>
    <name evidence="2" type="ORF">M8523_21550</name>
</gene>
<dbReference type="Proteomes" id="UP001165667">
    <property type="component" value="Unassembled WGS sequence"/>
</dbReference>
<name>A0AA42CPN8_9HYPH</name>
<dbReference type="AlphaFoldDB" id="A0AA42CPN8"/>
<reference evidence="2" key="1">
    <citation type="submission" date="2022-05" db="EMBL/GenBank/DDBJ databases">
        <authorList>
            <person name="Pankratov T."/>
        </authorList>
    </citation>
    <scope>NUCLEOTIDE SEQUENCE</scope>
    <source>
        <strain evidence="2">BP6-180914</strain>
    </source>
</reference>